<dbReference type="InterPro" id="IPR042099">
    <property type="entry name" value="ANL_N_sf"/>
</dbReference>
<dbReference type="GO" id="GO:0042372">
    <property type="term" value="P:phylloquinone biosynthetic process"/>
    <property type="evidence" value="ECO:0007669"/>
    <property type="project" value="EnsemblPlants"/>
</dbReference>
<dbReference type="PANTHER" id="PTHR43201:SF32">
    <property type="entry name" value="2-SUCCINYLBENZOATE--COA LIGASE, CHLOROPLASTIC_PEROXISOMAL"/>
    <property type="match status" value="1"/>
</dbReference>
<dbReference type="Gene3D" id="3.40.50.12780">
    <property type="entry name" value="N-terminal domain of ligase-like"/>
    <property type="match status" value="1"/>
</dbReference>
<dbReference type="PROSITE" id="PS00455">
    <property type="entry name" value="AMP_BINDING"/>
    <property type="match status" value="1"/>
</dbReference>
<evidence type="ECO:0008006" key="5">
    <source>
        <dbReference type="Google" id="ProtNLM"/>
    </source>
</evidence>
<dbReference type="PANTHER" id="PTHR43201">
    <property type="entry name" value="ACYL-COA SYNTHETASE"/>
    <property type="match status" value="1"/>
</dbReference>
<gene>
    <name evidence="3" type="ORF">AMTR_s00155p00057030</name>
</gene>
<dbReference type="Pfam" id="PF00501">
    <property type="entry name" value="AMP-binding"/>
    <property type="match status" value="1"/>
</dbReference>
<protein>
    <recommendedName>
        <fullName evidence="5">AMP-dependent synthetase/ligase domain-containing protein</fullName>
    </recommendedName>
</protein>
<dbReference type="GO" id="GO:0009507">
    <property type="term" value="C:chloroplast"/>
    <property type="evidence" value="ECO:0007669"/>
    <property type="project" value="EnsemblPlants"/>
</dbReference>
<dbReference type="STRING" id="13333.W1PKP1"/>
<dbReference type="EMBL" id="KI393623">
    <property type="protein sequence ID" value="ERN07675.1"/>
    <property type="molecule type" value="Genomic_DNA"/>
</dbReference>
<proteinExistence type="predicted"/>
<feature type="domain" description="AMP-binding enzyme C-terminal" evidence="2">
    <location>
        <begin position="428"/>
        <end position="465"/>
    </location>
</feature>
<evidence type="ECO:0000259" key="1">
    <source>
        <dbReference type="Pfam" id="PF00501"/>
    </source>
</evidence>
<dbReference type="GO" id="GO:0006631">
    <property type="term" value="P:fatty acid metabolic process"/>
    <property type="evidence" value="ECO:0000318"/>
    <property type="project" value="GO_Central"/>
</dbReference>
<sequence>MGYSKAHICQCLSRIATIRPDSPVTIYGNRLKTGNEFVTSVISLAKELSDSGLERGDVVAIAALNSDYYLEWLLAVAYVGAIAAPLNYRWSLEEVRSAIELVQPAMLVVDNYCGPWAAKFQKTIKFHANLATNNNYAIRTPPPKPIELDFIQAPESIVLICFTSGTTGKPKGVAIDHTALIVQSLAKIAIVGYNEDDVYLHTAPLCHIGGISSGLAMLMARACHVFIPKFEAKSVLQAINQNNVTSFITVPTMMADLLSFLGKTGGEGRFKSVKKILNGAGSLSDPIARAVINIFPHAKLLSAYGMTEASSSLTFMPLPLRKNDDSYTIISHSDNRPGGTCVGKPAPHVELQIREKAVINSCPIGAILTRGPHVMTKYWGENSTGFPNKGGWLNTGDMGWIDEKGNLWLLGREKDRIKTGGENVFPQEVEAILSRHPGIAGVVVVGIPDDRFTEAVIACVRVKEKWSWGGDDPHATLQLSSSLLRDYCKQQNLSGMKIGQAEMSLAPRLPVEALHPTLWHRRARLGLGHPLYVARSSHELVGLDKAGQWAMKCPVQAIIRTTEAKLDQLTMIERKRGLRGITD</sequence>
<dbReference type="OMA" id="TSSFFWI"/>
<dbReference type="Proteomes" id="UP000017836">
    <property type="component" value="Unassembled WGS sequence"/>
</dbReference>
<evidence type="ECO:0000313" key="4">
    <source>
        <dbReference type="Proteomes" id="UP000017836"/>
    </source>
</evidence>
<dbReference type="InterPro" id="IPR045851">
    <property type="entry name" value="AMP-bd_C_sf"/>
</dbReference>
<name>W1PKP1_AMBTC</name>
<accession>W1PKP1</accession>
<dbReference type="eggNOG" id="KOG1177">
    <property type="taxonomic scope" value="Eukaryota"/>
</dbReference>
<dbReference type="Pfam" id="PF13193">
    <property type="entry name" value="AMP-binding_C"/>
    <property type="match status" value="1"/>
</dbReference>
<dbReference type="GO" id="GO:0031956">
    <property type="term" value="F:medium-chain fatty acid-CoA ligase activity"/>
    <property type="evidence" value="ECO:0000318"/>
    <property type="project" value="GO_Central"/>
</dbReference>
<feature type="domain" description="AMP-dependent synthetase/ligase" evidence="1">
    <location>
        <begin position="16"/>
        <end position="379"/>
    </location>
</feature>
<dbReference type="GO" id="GO:0005777">
    <property type="term" value="C:peroxisome"/>
    <property type="evidence" value="ECO:0007669"/>
    <property type="project" value="EnsemblPlants"/>
</dbReference>
<dbReference type="InterPro" id="IPR000873">
    <property type="entry name" value="AMP-dep_synth/lig_dom"/>
</dbReference>
<organism evidence="3 4">
    <name type="scientific">Amborella trichopoda</name>
    <dbReference type="NCBI Taxonomy" id="13333"/>
    <lineage>
        <taxon>Eukaryota</taxon>
        <taxon>Viridiplantae</taxon>
        <taxon>Streptophyta</taxon>
        <taxon>Embryophyta</taxon>
        <taxon>Tracheophyta</taxon>
        <taxon>Spermatophyta</taxon>
        <taxon>Magnoliopsida</taxon>
        <taxon>Amborellales</taxon>
        <taxon>Amborellaceae</taxon>
        <taxon>Amborella</taxon>
    </lineage>
</organism>
<dbReference type="InterPro" id="IPR025110">
    <property type="entry name" value="AMP-bd_C"/>
</dbReference>
<dbReference type="Gramene" id="ERN07675">
    <property type="protein sequence ID" value="ERN07675"/>
    <property type="gene ID" value="AMTR_s00155p00057030"/>
</dbReference>
<dbReference type="Gene3D" id="3.30.300.30">
    <property type="match status" value="1"/>
</dbReference>
<evidence type="ECO:0000313" key="3">
    <source>
        <dbReference type="EMBL" id="ERN07675.1"/>
    </source>
</evidence>
<reference evidence="4" key="1">
    <citation type="journal article" date="2013" name="Science">
        <title>The Amborella genome and the evolution of flowering plants.</title>
        <authorList>
            <consortium name="Amborella Genome Project"/>
        </authorList>
    </citation>
    <scope>NUCLEOTIDE SEQUENCE [LARGE SCALE GENOMIC DNA]</scope>
</reference>
<dbReference type="AlphaFoldDB" id="W1PKP1"/>
<dbReference type="InterPro" id="IPR020845">
    <property type="entry name" value="AMP-binding_CS"/>
</dbReference>
<keyword evidence="4" id="KW-1185">Reference proteome</keyword>
<dbReference type="HOGENOM" id="CLU_000022_59_7_1"/>
<evidence type="ECO:0000259" key="2">
    <source>
        <dbReference type="Pfam" id="PF13193"/>
    </source>
</evidence>
<dbReference type="SUPFAM" id="SSF56801">
    <property type="entry name" value="Acetyl-CoA synthetase-like"/>
    <property type="match status" value="1"/>
</dbReference>